<evidence type="ECO:0000256" key="1">
    <source>
        <dbReference type="ARBA" id="ARBA00004651"/>
    </source>
</evidence>
<feature type="transmembrane region" description="Helical" evidence="6">
    <location>
        <begin position="381"/>
        <end position="401"/>
    </location>
</feature>
<dbReference type="Pfam" id="PF02687">
    <property type="entry name" value="FtsX"/>
    <property type="match status" value="1"/>
</dbReference>
<evidence type="ECO:0000256" key="4">
    <source>
        <dbReference type="ARBA" id="ARBA00022989"/>
    </source>
</evidence>
<dbReference type="GO" id="GO:0005886">
    <property type="term" value="C:plasma membrane"/>
    <property type="evidence" value="ECO:0007669"/>
    <property type="project" value="UniProtKB-SubCell"/>
</dbReference>
<evidence type="ECO:0000256" key="5">
    <source>
        <dbReference type="ARBA" id="ARBA00023136"/>
    </source>
</evidence>
<feature type="transmembrane region" description="Helical" evidence="6">
    <location>
        <begin position="321"/>
        <end position="343"/>
    </location>
</feature>
<dbReference type="PANTHER" id="PTHR30572">
    <property type="entry name" value="MEMBRANE COMPONENT OF TRANSPORTER-RELATED"/>
    <property type="match status" value="1"/>
</dbReference>
<feature type="domain" description="ABC3 transporter permease C-terminal" evidence="7">
    <location>
        <begin position="283"/>
        <end position="405"/>
    </location>
</feature>
<dbReference type="GO" id="GO:0022857">
    <property type="term" value="F:transmembrane transporter activity"/>
    <property type="evidence" value="ECO:0007669"/>
    <property type="project" value="TreeGrafter"/>
</dbReference>
<gene>
    <name evidence="8" type="ORF">FBF37_02610</name>
</gene>
<dbReference type="RefSeq" id="WP_138079214.1">
    <property type="nucleotide sequence ID" value="NZ_CP040004.1"/>
</dbReference>
<keyword evidence="4 6" id="KW-1133">Transmembrane helix</keyword>
<dbReference type="PANTHER" id="PTHR30572:SF9">
    <property type="entry name" value="ABC TRANSPORTER PERMEASE PROTEIN"/>
    <property type="match status" value="1"/>
</dbReference>
<dbReference type="InterPro" id="IPR003838">
    <property type="entry name" value="ABC3_permease_C"/>
</dbReference>
<evidence type="ECO:0000256" key="2">
    <source>
        <dbReference type="ARBA" id="ARBA00022475"/>
    </source>
</evidence>
<keyword evidence="5 6" id="KW-0472">Membrane</keyword>
<comment type="subcellular location">
    <subcellularLocation>
        <location evidence="1">Cell membrane</location>
        <topology evidence="1">Multi-pass membrane protein</topology>
    </subcellularLocation>
</comment>
<keyword evidence="2" id="KW-1003">Cell membrane</keyword>
<keyword evidence="9" id="KW-1185">Reference proteome</keyword>
<reference evidence="8 9" key="1">
    <citation type="submission" date="2019-04" db="EMBL/GenBank/DDBJ databases">
        <title>Saccharibacteria TM7 genomes.</title>
        <authorList>
            <person name="Bor B."/>
            <person name="He X."/>
            <person name="Chen T."/>
            <person name="Dewhirst F.E."/>
        </authorList>
    </citation>
    <scope>NUCLEOTIDE SEQUENCE [LARGE SCALE GENOMIC DNA]</scope>
    <source>
        <strain evidence="8 9">BB001</strain>
    </source>
</reference>
<dbReference type="EMBL" id="CP040004">
    <property type="protein sequence ID" value="QCT42348.1"/>
    <property type="molecule type" value="Genomic_DNA"/>
</dbReference>
<evidence type="ECO:0000256" key="3">
    <source>
        <dbReference type="ARBA" id="ARBA00022692"/>
    </source>
</evidence>
<evidence type="ECO:0000313" key="8">
    <source>
        <dbReference type="EMBL" id="QCT42348.1"/>
    </source>
</evidence>
<dbReference type="AlphaFoldDB" id="A0A4P9A3G3"/>
<feature type="transmembrane region" description="Helical" evidence="6">
    <location>
        <begin position="277"/>
        <end position="301"/>
    </location>
</feature>
<organism evidence="8 9">
    <name type="scientific">Candidatus Nanosynbacter featherlites</name>
    <dbReference type="NCBI Taxonomy" id="2572088"/>
    <lineage>
        <taxon>Bacteria</taxon>
        <taxon>Candidatus Saccharimonadota</taxon>
        <taxon>Candidatus Saccharimonadia</taxon>
        <taxon>Candidatus Nanosynbacterales</taxon>
        <taxon>Candidatus Nanosynbacteraceae</taxon>
        <taxon>Candidatus Nanosynbacter</taxon>
    </lineage>
</organism>
<proteinExistence type="predicted"/>
<dbReference type="OrthoDB" id="4799354at2"/>
<keyword evidence="3 6" id="KW-0812">Transmembrane</keyword>
<evidence type="ECO:0000256" key="6">
    <source>
        <dbReference type="SAM" id="Phobius"/>
    </source>
</evidence>
<evidence type="ECO:0000313" key="9">
    <source>
        <dbReference type="Proteomes" id="UP000310639"/>
    </source>
</evidence>
<dbReference type="InterPro" id="IPR050250">
    <property type="entry name" value="Macrolide_Exporter_MacB"/>
</dbReference>
<name>A0A4P9A3G3_9BACT</name>
<dbReference type="KEGG" id="nft:FBF37_02610"/>
<protein>
    <submittedName>
        <fullName evidence="8">ABC transporter permease</fullName>
    </submittedName>
</protein>
<evidence type="ECO:0000259" key="7">
    <source>
        <dbReference type="Pfam" id="PF02687"/>
    </source>
</evidence>
<dbReference type="Proteomes" id="UP000310639">
    <property type="component" value="Chromosome"/>
</dbReference>
<accession>A0A4P9A3G3</accession>
<sequence length="413" mass="44096">MMTIIKRAWTAVTRKRRRSLTIALIMTLIFTLLIGTLTVQQTMAQLKQSVERNIRAGFSIASKQPSGEVPIGIAQRVQRLDSVKAHNFQSETTAELPGKQLVDVAGSGVQLDSNVAGEAKVTGATQSDLLSEFTGKFYQLEQGKHLGAHDQNAALIHKTFAEKNNIKPGDKLDITKDGRRVTVTVAGIFSGKGEKPAVLQSDMAENHLITNLAAAQQLIGSQQLTRATYFAENPHQLKSLTDRAKSLPNVDWKKFSLTDNGAAFAGVLQNIAGIQNILTIATIGAAGAGLAVLSLVLVFWVRGRLHEIGILLSIGTSKRQIIGQFLAELVIIAAVSSVFALGIGSVASSQISTALTAQADQSQRVEKAVVQATPPVTCLQAFAFGYMVVLLSAIAATAPIMRQSPKQILAKLS</sequence>